<comment type="caution">
    <text evidence="4">The sequence shown here is derived from an EMBL/GenBank/DDBJ whole genome shotgun (WGS) entry which is preliminary data.</text>
</comment>
<dbReference type="Gene3D" id="3.90.1530.10">
    <property type="entry name" value="Conserved hypothetical protein from pyrococcus furiosus pfu- 392566-001, ParB domain"/>
    <property type="match status" value="1"/>
</dbReference>
<dbReference type="SUPFAM" id="SSF110849">
    <property type="entry name" value="ParB/Sulfiredoxin"/>
    <property type="match status" value="1"/>
</dbReference>
<feature type="domain" description="CBS" evidence="3">
    <location>
        <begin position="70"/>
        <end position="130"/>
    </location>
</feature>
<dbReference type="PANTHER" id="PTHR43080">
    <property type="entry name" value="CBS DOMAIN-CONTAINING PROTEIN CBSX3, MITOCHONDRIAL"/>
    <property type="match status" value="1"/>
</dbReference>
<dbReference type="PROSITE" id="PS51371">
    <property type="entry name" value="CBS"/>
    <property type="match status" value="2"/>
</dbReference>
<dbReference type="Pfam" id="PF02195">
    <property type="entry name" value="ParB_N"/>
    <property type="match status" value="1"/>
</dbReference>
<dbReference type="GeneID" id="41323694"/>
<dbReference type="InterPro" id="IPR000644">
    <property type="entry name" value="CBS_dom"/>
</dbReference>
<dbReference type="InterPro" id="IPR003115">
    <property type="entry name" value="ParB_N"/>
</dbReference>
<dbReference type="RefSeq" id="WP_020449161.1">
    <property type="nucleotide sequence ID" value="NZ_CAYAXV010000005.1"/>
</dbReference>
<reference evidence="4" key="1">
    <citation type="submission" date="2016-03" db="EMBL/GenBank/DDBJ databases">
        <authorList>
            <person name="Borrel G."/>
            <person name="Mccann A."/>
            <person name="O'Toole P.W."/>
        </authorList>
    </citation>
    <scope>NUCLEOTIDE SEQUENCE</scope>
    <source>
        <strain evidence="4">183</strain>
    </source>
</reference>
<dbReference type="CDD" id="cd04610">
    <property type="entry name" value="CBS_pair_ParBc_assoc"/>
    <property type="match status" value="1"/>
</dbReference>
<evidence type="ECO:0000313" key="4">
    <source>
        <dbReference type="EMBL" id="TQS83459.1"/>
    </source>
</evidence>
<dbReference type="Pfam" id="PF00571">
    <property type="entry name" value="CBS"/>
    <property type="match status" value="2"/>
</dbReference>
<evidence type="ECO:0000313" key="5">
    <source>
        <dbReference type="Proteomes" id="UP000752814"/>
    </source>
</evidence>
<dbReference type="OMA" id="IMFRTGF"/>
<dbReference type="EMBL" id="LVVT01000010">
    <property type="protein sequence ID" value="TQS83459.1"/>
    <property type="molecule type" value="Genomic_DNA"/>
</dbReference>
<proteinExistence type="predicted"/>
<sequence length="269" mass="30400">MDSKLKVSDYMVRDVVSIPPDFTILEAKNKIISTEFHGLPVSQDGKILGFVTAKELLREIDHPDKKVSEIIKDGTVTVSPDMDIDDASRVLFRYGLRNTPVVDESGMAVGMISNMDIIRSAIEKATPNKINMLKNFLSQQHDVKIEVRRRVIPIDQLRPTQKEVYADELRGRQYEIKRGLVEPLIVIRKDGYYVLVDGHHRVLAAKEMGVKQFQAFVLEPEHDIELGMEKSADEMGVKTIDDIRIIEGKNHPLVKVATRLLTNKDAGSE</sequence>
<protein>
    <submittedName>
        <fullName evidence="4">Transcriptional regulator</fullName>
    </submittedName>
</protein>
<dbReference type="AlphaFoldDB" id="A0A8J8PHD1"/>
<dbReference type="SMART" id="SM00470">
    <property type="entry name" value="ParB"/>
    <property type="match status" value="1"/>
</dbReference>
<dbReference type="PANTHER" id="PTHR43080:SF2">
    <property type="entry name" value="CBS DOMAIN-CONTAINING PROTEIN"/>
    <property type="match status" value="1"/>
</dbReference>
<dbReference type="InterPro" id="IPR046342">
    <property type="entry name" value="CBS_dom_sf"/>
</dbReference>
<evidence type="ECO:0000256" key="2">
    <source>
        <dbReference type="PROSITE-ProRule" id="PRU00703"/>
    </source>
</evidence>
<dbReference type="SUPFAM" id="SSF54631">
    <property type="entry name" value="CBS-domain pair"/>
    <property type="match status" value="1"/>
</dbReference>
<keyword evidence="1 2" id="KW-0129">CBS domain</keyword>
<accession>A0A8J8PHD1</accession>
<dbReference type="InterPro" id="IPR051257">
    <property type="entry name" value="Diverse_CBS-Domain"/>
</dbReference>
<organism evidence="4 5">
    <name type="scientific">Candidatus Methanomassiliicoccus intestinalis</name>
    <dbReference type="NCBI Taxonomy" id="1406512"/>
    <lineage>
        <taxon>Archaea</taxon>
        <taxon>Methanobacteriati</taxon>
        <taxon>Thermoplasmatota</taxon>
        <taxon>Thermoplasmata</taxon>
        <taxon>Methanomassiliicoccales</taxon>
        <taxon>Methanomassiliicoccaceae</taxon>
        <taxon>Methanomassiliicoccus</taxon>
    </lineage>
</organism>
<dbReference type="SMART" id="SM00116">
    <property type="entry name" value="CBS"/>
    <property type="match status" value="2"/>
</dbReference>
<gene>
    <name evidence="4" type="ORF">A3207_07630</name>
</gene>
<dbReference type="Proteomes" id="UP000752814">
    <property type="component" value="Unassembled WGS sequence"/>
</dbReference>
<name>A0A8J8PHD1_9ARCH</name>
<evidence type="ECO:0000259" key="3">
    <source>
        <dbReference type="PROSITE" id="PS51371"/>
    </source>
</evidence>
<dbReference type="Gene3D" id="3.10.580.10">
    <property type="entry name" value="CBS-domain"/>
    <property type="match status" value="2"/>
</dbReference>
<evidence type="ECO:0000256" key="1">
    <source>
        <dbReference type="ARBA" id="ARBA00023122"/>
    </source>
</evidence>
<dbReference type="InterPro" id="IPR036086">
    <property type="entry name" value="ParB/Sulfiredoxin_sf"/>
</dbReference>
<feature type="domain" description="CBS" evidence="3">
    <location>
        <begin position="11"/>
        <end position="67"/>
    </location>
</feature>